<sequence>MTGLVLAAAALSGAAVGHLVDRAAARFPWPRPATVGAVLGGRGGVAPRGLLEVATAALFVLAALRFGPTAELPAWLWFVAAGVLLSVIDLREQLLPNRVLLPATAGALLLLTVAAAVGDRWDDLLRAVLAGSAAFGVLLLMALVSPSGMGMGDVKLAGLLGLLLGWLGWPVVLAGFFLGFLVQAVLGLALLALRRAGRRTELPFGPALVAGALVAAVLAGTWQGLL</sequence>
<dbReference type="PRINTS" id="PR00864">
    <property type="entry name" value="PREPILNPTASE"/>
</dbReference>
<feature type="transmembrane region" description="Helical" evidence="3">
    <location>
        <begin position="204"/>
        <end position="225"/>
    </location>
</feature>
<feature type="transmembrane region" description="Helical" evidence="3">
    <location>
        <begin position="166"/>
        <end position="192"/>
    </location>
</feature>
<feature type="transmembrane region" description="Helical" evidence="3">
    <location>
        <begin position="124"/>
        <end position="146"/>
    </location>
</feature>
<dbReference type="Gene3D" id="1.20.120.1220">
    <property type="match status" value="1"/>
</dbReference>
<protein>
    <submittedName>
        <fullName evidence="5">Leader peptidase (Prepilin peptidase) / N-methyltransferase</fullName>
    </submittedName>
</protein>
<accession>A0A521DPE2</accession>
<reference evidence="5 6" key="1">
    <citation type="submission" date="2017-05" db="EMBL/GenBank/DDBJ databases">
        <authorList>
            <person name="Varghese N."/>
            <person name="Submissions S."/>
        </authorList>
    </citation>
    <scope>NUCLEOTIDE SEQUENCE [LARGE SCALE GENOMIC DNA]</scope>
    <source>
        <strain evidence="5 6">DSM 46834</strain>
    </source>
</reference>
<organism evidence="5 6">
    <name type="scientific">Geodermatophilus aquaeductus</name>
    <dbReference type="NCBI Taxonomy" id="1564161"/>
    <lineage>
        <taxon>Bacteria</taxon>
        <taxon>Bacillati</taxon>
        <taxon>Actinomycetota</taxon>
        <taxon>Actinomycetes</taxon>
        <taxon>Geodermatophilales</taxon>
        <taxon>Geodermatophilaceae</taxon>
        <taxon>Geodermatophilus</taxon>
    </lineage>
</organism>
<gene>
    <name evidence="5" type="ORF">SAMN06273567_103398</name>
</gene>
<keyword evidence="5" id="KW-0808">Transferase</keyword>
<evidence type="ECO:0000256" key="1">
    <source>
        <dbReference type="ARBA" id="ARBA00005801"/>
    </source>
</evidence>
<dbReference type="PANTHER" id="PTHR30487:SF0">
    <property type="entry name" value="PREPILIN LEADER PEPTIDASE_N-METHYLTRANSFERASE-RELATED"/>
    <property type="match status" value="1"/>
</dbReference>
<keyword evidence="3" id="KW-0812">Transmembrane</keyword>
<dbReference type="InterPro" id="IPR050882">
    <property type="entry name" value="Prepilin_peptidase/N-MTase"/>
</dbReference>
<dbReference type="Proteomes" id="UP000317484">
    <property type="component" value="Unassembled WGS sequence"/>
</dbReference>
<name>A0A521DPE2_9ACTN</name>
<dbReference type="InterPro" id="IPR000045">
    <property type="entry name" value="Prepilin_IV_endopep_pep"/>
</dbReference>
<evidence type="ECO:0000256" key="3">
    <source>
        <dbReference type="SAM" id="Phobius"/>
    </source>
</evidence>
<dbReference type="RefSeq" id="WP_142458483.1">
    <property type="nucleotide sequence ID" value="NZ_FXTJ01000003.1"/>
</dbReference>
<feature type="transmembrane region" description="Helical" evidence="3">
    <location>
        <begin position="100"/>
        <end position="117"/>
    </location>
</feature>
<evidence type="ECO:0000313" key="5">
    <source>
        <dbReference type="EMBL" id="SMO73563.1"/>
    </source>
</evidence>
<dbReference type="EMBL" id="FXTJ01000003">
    <property type="protein sequence ID" value="SMO73563.1"/>
    <property type="molecule type" value="Genomic_DNA"/>
</dbReference>
<keyword evidence="6" id="KW-1185">Reference proteome</keyword>
<dbReference type="GO" id="GO:0032259">
    <property type="term" value="P:methylation"/>
    <property type="evidence" value="ECO:0007669"/>
    <property type="project" value="UniProtKB-KW"/>
</dbReference>
<evidence type="ECO:0000313" key="6">
    <source>
        <dbReference type="Proteomes" id="UP000317484"/>
    </source>
</evidence>
<dbReference type="GO" id="GO:0006465">
    <property type="term" value="P:signal peptide processing"/>
    <property type="evidence" value="ECO:0007669"/>
    <property type="project" value="TreeGrafter"/>
</dbReference>
<dbReference type="InterPro" id="IPR014032">
    <property type="entry name" value="Peptidase_A24A_bac"/>
</dbReference>
<dbReference type="PANTHER" id="PTHR30487">
    <property type="entry name" value="TYPE 4 PREPILIN-LIKE PROTEINS LEADER PEPTIDE-PROCESSING ENZYME"/>
    <property type="match status" value="1"/>
</dbReference>
<keyword evidence="3" id="KW-0472">Membrane</keyword>
<dbReference type="GO" id="GO:0005886">
    <property type="term" value="C:plasma membrane"/>
    <property type="evidence" value="ECO:0007669"/>
    <property type="project" value="TreeGrafter"/>
</dbReference>
<dbReference type="GO" id="GO:0004190">
    <property type="term" value="F:aspartic-type endopeptidase activity"/>
    <property type="evidence" value="ECO:0007669"/>
    <property type="project" value="InterPro"/>
</dbReference>
<dbReference type="GO" id="GO:0008168">
    <property type="term" value="F:methyltransferase activity"/>
    <property type="evidence" value="ECO:0007669"/>
    <property type="project" value="UniProtKB-KW"/>
</dbReference>
<proteinExistence type="inferred from homology"/>
<keyword evidence="5" id="KW-0489">Methyltransferase</keyword>
<evidence type="ECO:0000259" key="4">
    <source>
        <dbReference type="Pfam" id="PF01478"/>
    </source>
</evidence>
<feature type="domain" description="Prepilin type IV endopeptidase peptidase" evidence="4">
    <location>
        <begin position="78"/>
        <end position="185"/>
    </location>
</feature>
<feature type="transmembrane region" description="Helical" evidence="3">
    <location>
        <begin position="72"/>
        <end position="88"/>
    </location>
</feature>
<dbReference type="Pfam" id="PF01478">
    <property type="entry name" value="Peptidase_A24"/>
    <property type="match status" value="1"/>
</dbReference>
<evidence type="ECO:0000256" key="2">
    <source>
        <dbReference type="RuleBase" id="RU003793"/>
    </source>
</evidence>
<dbReference type="AlphaFoldDB" id="A0A521DPE2"/>
<comment type="similarity">
    <text evidence="1 2">Belongs to the peptidase A24 family.</text>
</comment>
<feature type="transmembrane region" description="Helical" evidence="3">
    <location>
        <begin position="46"/>
        <end position="65"/>
    </location>
</feature>
<keyword evidence="3" id="KW-1133">Transmembrane helix</keyword>